<name>A0A8S5V8J2_9VIRU</name>
<dbReference type="EMBL" id="BK016218">
    <property type="protein sequence ID" value="DAG02919.1"/>
    <property type="molecule type" value="Genomic_DNA"/>
</dbReference>
<organism evidence="1">
    <name type="scientific">Microviridae sp. ctE3S2</name>
    <dbReference type="NCBI Taxonomy" id="2824989"/>
    <lineage>
        <taxon>Viruses</taxon>
        <taxon>Monodnaviria</taxon>
        <taxon>Sangervirae</taxon>
        <taxon>Phixviricota</taxon>
        <taxon>Malgrandaviricetes</taxon>
        <taxon>Petitvirales</taxon>
        <taxon>Microviridae</taxon>
    </lineage>
</organism>
<evidence type="ECO:0000313" key="1">
    <source>
        <dbReference type="EMBL" id="DAG02919.1"/>
    </source>
</evidence>
<accession>A0A8S5V8J2</accession>
<proteinExistence type="predicted"/>
<reference evidence="1" key="1">
    <citation type="journal article" date="2021" name="Proc. Natl. Acad. Sci. U.S.A.">
        <title>A Catalog of Tens of Thousands of Viruses from Human Metagenomes Reveals Hidden Associations with Chronic Diseases.</title>
        <authorList>
            <person name="Tisza M.J."/>
            <person name="Buck C.B."/>
        </authorList>
    </citation>
    <scope>NUCLEOTIDE SEQUENCE</scope>
    <source>
        <strain evidence="1">CtE3S2</strain>
    </source>
</reference>
<sequence>MIKCSLVELGKTSYFCNFVKIKGKSIFPLRGAQINSNFVACVRNWKVCCARRKARPRSSNVQIK</sequence>
<protein>
    <submittedName>
        <fullName evidence="1">Uncharacterized protein</fullName>
    </submittedName>
</protein>